<keyword evidence="5" id="KW-1133">Transmembrane helix</keyword>
<evidence type="ECO:0000313" key="8">
    <source>
        <dbReference type="EMBL" id="MDT0593321.1"/>
    </source>
</evidence>
<evidence type="ECO:0000256" key="3">
    <source>
        <dbReference type="ARBA" id="ARBA00029447"/>
    </source>
</evidence>
<dbReference type="PROSITE" id="PS50906">
    <property type="entry name" value="NIT"/>
    <property type="match status" value="1"/>
</dbReference>
<reference evidence="8 9" key="1">
    <citation type="submission" date="2023-09" db="EMBL/GenBank/DDBJ databases">
        <authorList>
            <person name="Rey-Velasco X."/>
        </authorList>
    </citation>
    <scope>NUCLEOTIDE SEQUENCE [LARGE SCALE GENOMIC DNA]</scope>
    <source>
        <strain evidence="8 9">P117</strain>
    </source>
</reference>
<evidence type="ECO:0000256" key="2">
    <source>
        <dbReference type="ARBA" id="ARBA00023224"/>
    </source>
</evidence>
<comment type="caution">
    <text evidence="8">The sequence shown here is derived from an EMBL/GenBank/DDBJ whole genome shotgun (WGS) entry which is preliminary data.</text>
</comment>
<dbReference type="RefSeq" id="WP_311366843.1">
    <property type="nucleotide sequence ID" value="NZ_JAVRHX010000001.1"/>
</dbReference>
<feature type="domain" description="NIT" evidence="7">
    <location>
        <begin position="49"/>
        <end position="294"/>
    </location>
</feature>
<feature type="domain" description="Methyl-accepting transducer" evidence="6">
    <location>
        <begin position="382"/>
        <end position="618"/>
    </location>
</feature>
<sequence>MNRWFSKYLSFFTLIPVSVLLIFITIDVFRAYHALDQANKTIADAELVLVTNQLVHEMQKERGMSAGFLGSKGNKFSTEIVSQRKLTDNEIKNLRNFMKMADFPEATSTIIKQLFNQLEQLQTVRKKVDSQSISLAETLLYYTNNNVVILDLNGFLAAELEESTSSERFLTLYNIAYAKEQAGIERAVLSNVFAKDSFTPALFKRFVELATKQDTYFKSTSMVATPEYKEVVKQFLTSKESREVEKFRDIAANSDGAFGVDANSWFSAATERINKLKITERVLLDSTIDYAEDKVITRRLVIIFEVILLVVLIAITYASFGTIRLRAQQSREIERYMSKVNSENDLTDSVAIVSEDDLGKIAKLINVTFEHIKEDFISFQGNAQQIVKATLQAASATDQSKANLVKLQLDISSIASASEEMSANVESVMENMQIASNGAQEASKETINGENAVSISMQGINRTAEEVGLVGETITELNERVSDILGMVDVIKAVAEQTNLLALNAAIEAARAGEQGRGFAVVADEVRSLAQRTQDSTQEISNVVDVLQNSSKKAFSSIESGNQQANDAVENAQQISKVLKKIVEDIKSVDDVTSVIATATQEQSSAIHSINVNVSSIDDQAKENVIGAEELSAASVQLSKIAHDMEERIEKYKVV</sequence>
<keyword evidence="5" id="KW-0812">Transmembrane</keyword>
<feature type="transmembrane region" description="Helical" evidence="5">
    <location>
        <begin position="300"/>
        <end position="320"/>
    </location>
</feature>
<gene>
    <name evidence="8" type="ORF">RM552_00515</name>
</gene>
<dbReference type="PANTHER" id="PTHR32089">
    <property type="entry name" value="METHYL-ACCEPTING CHEMOTAXIS PROTEIN MCPB"/>
    <property type="match status" value="1"/>
</dbReference>
<evidence type="ECO:0000256" key="4">
    <source>
        <dbReference type="PROSITE-ProRule" id="PRU00284"/>
    </source>
</evidence>
<evidence type="ECO:0000256" key="5">
    <source>
        <dbReference type="SAM" id="Phobius"/>
    </source>
</evidence>
<dbReference type="Gene3D" id="1.10.287.950">
    <property type="entry name" value="Methyl-accepting chemotaxis protein"/>
    <property type="match status" value="1"/>
</dbReference>
<dbReference type="Proteomes" id="UP001253545">
    <property type="component" value="Unassembled WGS sequence"/>
</dbReference>
<dbReference type="Pfam" id="PF00015">
    <property type="entry name" value="MCPsignal"/>
    <property type="match status" value="1"/>
</dbReference>
<dbReference type="InterPro" id="IPR010910">
    <property type="entry name" value="Nitrate/nitrite_sensing_bac"/>
</dbReference>
<evidence type="ECO:0000256" key="1">
    <source>
        <dbReference type="ARBA" id="ARBA00004370"/>
    </source>
</evidence>
<evidence type="ECO:0000259" key="6">
    <source>
        <dbReference type="PROSITE" id="PS50111"/>
    </source>
</evidence>
<dbReference type="PANTHER" id="PTHR32089:SF112">
    <property type="entry name" value="LYSOZYME-LIKE PROTEIN-RELATED"/>
    <property type="match status" value="1"/>
</dbReference>
<feature type="transmembrane region" description="Helical" evidence="5">
    <location>
        <begin position="12"/>
        <end position="32"/>
    </location>
</feature>
<dbReference type="PRINTS" id="PR00260">
    <property type="entry name" value="CHEMTRNSDUCR"/>
</dbReference>
<dbReference type="Pfam" id="PF08376">
    <property type="entry name" value="NIT"/>
    <property type="match status" value="1"/>
</dbReference>
<organism evidence="8 9">
    <name type="scientific">Glaciecola petra</name>
    <dbReference type="NCBI Taxonomy" id="3075602"/>
    <lineage>
        <taxon>Bacteria</taxon>
        <taxon>Pseudomonadati</taxon>
        <taxon>Pseudomonadota</taxon>
        <taxon>Gammaproteobacteria</taxon>
        <taxon>Alteromonadales</taxon>
        <taxon>Alteromonadaceae</taxon>
        <taxon>Glaciecola</taxon>
    </lineage>
</organism>
<name>A0ABU2ZM51_9ALTE</name>
<dbReference type="EMBL" id="JAVRHX010000001">
    <property type="protein sequence ID" value="MDT0593321.1"/>
    <property type="molecule type" value="Genomic_DNA"/>
</dbReference>
<dbReference type="InterPro" id="IPR013587">
    <property type="entry name" value="Nitrate/nitrite_sensing"/>
</dbReference>
<keyword evidence="9" id="KW-1185">Reference proteome</keyword>
<dbReference type="InterPro" id="IPR004089">
    <property type="entry name" value="MCPsignal_dom"/>
</dbReference>
<dbReference type="CDD" id="cd11386">
    <property type="entry name" value="MCP_signal"/>
    <property type="match status" value="1"/>
</dbReference>
<comment type="subcellular location">
    <subcellularLocation>
        <location evidence="1">Membrane</location>
    </subcellularLocation>
</comment>
<evidence type="ECO:0000313" key="9">
    <source>
        <dbReference type="Proteomes" id="UP001253545"/>
    </source>
</evidence>
<evidence type="ECO:0000259" key="7">
    <source>
        <dbReference type="PROSITE" id="PS50906"/>
    </source>
</evidence>
<comment type="similarity">
    <text evidence="3">Belongs to the methyl-accepting chemotaxis (MCP) protein family.</text>
</comment>
<keyword evidence="5" id="KW-0472">Membrane</keyword>
<proteinExistence type="inferred from homology"/>
<dbReference type="SMART" id="SM00283">
    <property type="entry name" value="MA"/>
    <property type="match status" value="1"/>
</dbReference>
<dbReference type="SUPFAM" id="SSF58104">
    <property type="entry name" value="Methyl-accepting chemotaxis protein (MCP) signaling domain"/>
    <property type="match status" value="1"/>
</dbReference>
<protein>
    <submittedName>
        <fullName evidence="8">Methyl-accepting chemotaxis protein</fullName>
    </submittedName>
</protein>
<dbReference type="PROSITE" id="PS50111">
    <property type="entry name" value="CHEMOTAXIS_TRANSDUC_2"/>
    <property type="match status" value="1"/>
</dbReference>
<dbReference type="InterPro" id="IPR004090">
    <property type="entry name" value="Chemotax_Me-accpt_rcpt"/>
</dbReference>
<accession>A0ABU2ZM51</accession>
<keyword evidence="2 4" id="KW-0807">Transducer</keyword>